<organism evidence="1 2">
    <name type="scientific">Hyaloscypha hepaticicola</name>
    <dbReference type="NCBI Taxonomy" id="2082293"/>
    <lineage>
        <taxon>Eukaryota</taxon>
        <taxon>Fungi</taxon>
        <taxon>Dikarya</taxon>
        <taxon>Ascomycota</taxon>
        <taxon>Pezizomycotina</taxon>
        <taxon>Leotiomycetes</taxon>
        <taxon>Helotiales</taxon>
        <taxon>Hyaloscyphaceae</taxon>
        <taxon>Hyaloscypha</taxon>
    </lineage>
</organism>
<accession>A0A2J6PZJ1</accession>
<sequence length="164" mass="17691">MASQVRSSDFNSKHAVWVVLWVLPCGALKPKRGIGEFWKGYAWVKLDLVMGWITWSPGLTLILTASPSLKSCYVIGSLTVTGEFRIQKISRTELTRINITPGDQVCLGEARSRDGMGYAGEPTHAGSRENGNRIAVGKLYSKCSSTAFMLGGVSNALGKPGKPS</sequence>
<dbReference type="AlphaFoldDB" id="A0A2J6PZJ1"/>
<evidence type="ECO:0000313" key="1">
    <source>
        <dbReference type="EMBL" id="PMD19465.1"/>
    </source>
</evidence>
<name>A0A2J6PZJ1_9HELO</name>
<reference evidence="1 2" key="1">
    <citation type="submission" date="2016-05" db="EMBL/GenBank/DDBJ databases">
        <title>A degradative enzymes factory behind the ericoid mycorrhizal symbiosis.</title>
        <authorList>
            <consortium name="DOE Joint Genome Institute"/>
            <person name="Martino E."/>
            <person name="Morin E."/>
            <person name="Grelet G."/>
            <person name="Kuo A."/>
            <person name="Kohler A."/>
            <person name="Daghino S."/>
            <person name="Barry K."/>
            <person name="Choi C."/>
            <person name="Cichocki N."/>
            <person name="Clum A."/>
            <person name="Copeland A."/>
            <person name="Hainaut M."/>
            <person name="Haridas S."/>
            <person name="Labutti K."/>
            <person name="Lindquist E."/>
            <person name="Lipzen A."/>
            <person name="Khouja H.-R."/>
            <person name="Murat C."/>
            <person name="Ohm R."/>
            <person name="Olson A."/>
            <person name="Spatafora J."/>
            <person name="Veneault-Fourrey C."/>
            <person name="Henrissat B."/>
            <person name="Grigoriev I."/>
            <person name="Martin F."/>
            <person name="Perotto S."/>
        </authorList>
    </citation>
    <scope>NUCLEOTIDE SEQUENCE [LARGE SCALE GENOMIC DNA]</scope>
    <source>
        <strain evidence="1 2">UAMH 7357</strain>
    </source>
</reference>
<dbReference type="Proteomes" id="UP000235672">
    <property type="component" value="Unassembled WGS sequence"/>
</dbReference>
<dbReference type="EMBL" id="KZ613489">
    <property type="protein sequence ID" value="PMD19465.1"/>
    <property type="molecule type" value="Genomic_DNA"/>
</dbReference>
<keyword evidence="2" id="KW-1185">Reference proteome</keyword>
<proteinExistence type="predicted"/>
<protein>
    <submittedName>
        <fullName evidence="1">Uncharacterized protein</fullName>
    </submittedName>
</protein>
<gene>
    <name evidence="1" type="ORF">NA56DRAFT_202856</name>
</gene>
<evidence type="ECO:0000313" key="2">
    <source>
        <dbReference type="Proteomes" id="UP000235672"/>
    </source>
</evidence>